<dbReference type="PROSITE" id="PS51257">
    <property type="entry name" value="PROKAR_LIPOPROTEIN"/>
    <property type="match status" value="1"/>
</dbReference>
<feature type="region of interest" description="Disordered" evidence="4">
    <location>
        <begin position="763"/>
        <end position="787"/>
    </location>
</feature>
<dbReference type="InParanoid" id="A0A7E5WZJ8"/>
<feature type="compositionally biased region" description="Basic and acidic residues" evidence="4">
    <location>
        <begin position="2733"/>
        <end position="2753"/>
    </location>
</feature>
<feature type="compositionally biased region" description="Basic and acidic residues" evidence="4">
    <location>
        <begin position="1677"/>
        <end position="1723"/>
    </location>
</feature>
<evidence type="ECO:0000259" key="6">
    <source>
        <dbReference type="PROSITE" id="PS50184"/>
    </source>
</evidence>
<dbReference type="FunCoup" id="A0A7E5WZJ8">
    <property type="interactions" value="10"/>
</dbReference>
<feature type="region of interest" description="Disordered" evidence="4">
    <location>
        <begin position="2356"/>
        <end position="2555"/>
    </location>
</feature>
<feature type="compositionally biased region" description="Polar residues" evidence="4">
    <location>
        <begin position="2454"/>
        <end position="2465"/>
    </location>
</feature>
<dbReference type="PROSITE" id="PS01208">
    <property type="entry name" value="VWFC_1"/>
    <property type="match status" value="1"/>
</dbReference>
<organism evidence="7 8">
    <name type="scientific">Trichoplusia ni</name>
    <name type="common">Cabbage looper</name>
    <dbReference type="NCBI Taxonomy" id="7111"/>
    <lineage>
        <taxon>Eukaryota</taxon>
        <taxon>Metazoa</taxon>
        <taxon>Ecdysozoa</taxon>
        <taxon>Arthropoda</taxon>
        <taxon>Hexapoda</taxon>
        <taxon>Insecta</taxon>
        <taxon>Pterygota</taxon>
        <taxon>Neoptera</taxon>
        <taxon>Endopterygota</taxon>
        <taxon>Lepidoptera</taxon>
        <taxon>Glossata</taxon>
        <taxon>Ditrysia</taxon>
        <taxon>Noctuoidea</taxon>
        <taxon>Noctuidae</taxon>
        <taxon>Plusiinae</taxon>
        <taxon>Trichoplusia</taxon>
    </lineage>
</organism>
<feature type="compositionally biased region" description="Basic and acidic residues" evidence="4">
    <location>
        <begin position="824"/>
        <end position="838"/>
    </location>
</feature>
<keyword evidence="7" id="KW-1185">Reference proteome</keyword>
<feature type="compositionally biased region" description="Basic and acidic residues" evidence="4">
    <location>
        <begin position="1732"/>
        <end position="1749"/>
    </location>
</feature>
<dbReference type="KEGG" id="tnl:113506975"/>
<feature type="compositionally biased region" description="Low complexity" evidence="4">
    <location>
        <begin position="485"/>
        <end position="500"/>
    </location>
</feature>
<feature type="compositionally biased region" description="Basic and acidic residues" evidence="4">
    <location>
        <begin position="1301"/>
        <end position="1336"/>
    </location>
</feature>
<feature type="compositionally biased region" description="Polar residues" evidence="4">
    <location>
        <begin position="564"/>
        <end position="578"/>
    </location>
</feature>
<evidence type="ECO:0000256" key="4">
    <source>
        <dbReference type="SAM" id="MobiDB-lite"/>
    </source>
</evidence>
<dbReference type="RefSeq" id="XP_026745626.1">
    <property type="nucleotide sequence ID" value="XM_026889825.1"/>
</dbReference>
<dbReference type="OrthoDB" id="10068079at2759"/>
<dbReference type="SMART" id="SM00214">
    <property type="entry name" value="VWC"/>
    <property type="match status" value="4"/>
</dbReference>
<feature type="compositionally biased region" description="Basic and acidic residues" evidence="4">
    <location>
        <begin position="1223"/>
        <end position="1240"/>
    </location>
</feature>
<feature type="region of interest" description="Disordered" evidence="4">
    <location>
        <begin position="328"/>
        <end position="380"/>
    </location>
</feature>
<proteinExistence type="predicted"/>
<feature type="compositionally biased region" description="Polar residues" evidence="4">
    <location>
        <begin position="2321"/>
        <end position="2334"/>
    </location>
</feature>
<feature type="compositionally biased region" description="Low complexity" evidence="4">
    <location>
        <begin position="2796"/>
        <end position="2808"/>
    </location>
</feature>
<feature type="compositionally biased region" description="Basic and acidic residues" evidence="4">
    <location>
        <begin position="1147"/>
        <end position="1203"/>
    </location>
</feature>
<evidence type="ECO:0000256" key="5">
    <source>
        <dbReference type="SAM" id="SignalP"/>
    </source>
</evidence>
<feature type="compositionally biased region" description="Basic and acidic residues" evidence="4">
    <location>
        <begin position="2775"/>
        <end position="2786"/>
    </location>
</feature>
<dbReference type="PROSITE" id="PS50184">
    <property type="entry name" value="VWFC_2"/>
    <property type="match status" value="1"/>
</dbReference>
<feature type="compositionally biased region" description="Polar residues" evidence="4">
    <location>
        <begin position="2811"/>
        <end position="2835"/>
    </location>
</feature>
<feature type="compositionally biased region" description="Polar residues" evidence="4">
    <location>
        <begin position="942"/>
        <end position="960"/>
    </location>
</feature>
<feature type="signal peptide" evidence="5">
    <location>
        <begin position="1"/>
        <end position="22"/>
    </location>
</feature>
<feature type="compositionally biased region" description="Basic and acidic residues" evidence="4">
    <location>
        <begin position="1782"/>
        <end position="1793"/>
    </location>
</feature>
<feature type="compositionally biased region" description="Basic and acidic residues" evidence="4">
    <location>
        <begin position="659"/>
        <end position="670"/>
    </location>
</feature>
<feature type="compositionally biased region" description="Basic and acidic residues" evidence="4">
    <location>
        <begin position="1578"/>
        <end position="1587"/>
    </location>
</feature>
<feature type="compositionally biased region" description="Basic and acidic residues" evidence="4">
    <location>
        <begin position="1279"/>
        <end position="1291"/>
    </location>
</feature>
<feature type="compositionally biased region" description="Basic and acidic residues" evidence="4">
    <location>
        <begin position="2697"/>
        <end position="2709"/>
    </location>
</feature>
<feature type="region of interest" description="Disordered" evidence="4">
    <location>
        <begin position="466"/>
        <end position="707"/>
    </location>
</feature>
<reference evidence="8" key="1">
    <citation type="submission" date="2025-08" db="UniProtKB">
        <authorList>
            <consortium name="RefSeq"/>
        </authorList>
    </citation>
    <scope>IDENTIFICATION</scope>
</reference>
<dbReference type="SUPFAM" id="SSF57603">
    <property type="entry name" value="FnI-like domain"/>
    <property type="match status" value="6"/>
</dbReference>
<feature type="compositionally biased region" description="Basic and acidic residues" evidence="4">
    <location>
        <begin position="1644"/>
        <end position="1656"/>
    </location>
</feature>
<feature type="compositionally biased region" description="Polar residues" evidence="4">
    <location>
        <begin position="2500"/>
        <end position="2513"/>
    </location>
</feature>
<feature type="compositionally biased region" description="Basic and acidic residues" evidence="4">
    <location>
        <begin position="2296"/>
        <end position="2320"/>
    </location>
</feature>
<feature type="compositionally biased region" description="Basic and acidic residues" evidence="4">
    <location>
        <begin position="467"/>
        <end position="479"/>
    </location>
</feature>
<feature type="compositionally biased region" description="Polar residues" evidence="4">
    <location>
        <begin position="2188"/>
        <end position="2215"/>
    </location>
</feature>
<dbReference type="GO" id="GO:0005576">
    <property type="term" value="C:extracellular region"/>
    <property type="evidence" value="ECO:0007669"/>
    <property type="project" value="UniProtKB-SubCell"/>
</dbReference>
<gene>
    <name evidence="8" type="primary">LOC113506975</name>
</gene>
<feature type="compositionally biased region" description="Polar residues" evidence="4">
    <location>
        <begin position="674"/>
        <end position="687"/>
    </location>
</feature>
<dbReference type="PANTHER" id="PTHR46698:SF3">
    <property type="entry name" value="TENECTIN ISOFORM 1-RELATED"/>
    <property type="match status" value="1"/>
</dbReference>
<feature type="region of interest" description="Disordered" evidence="4">
    <location>
        <begin position="1068"/>
        <end position="1087"/>
    </location>
</feature>
<feature type="compositionally biased region" description="Basic and acidic residues" evidence="4">
    <location>
        <begin position="533"/>
        <end position="561"/>
    </location>
</feature>
<accession>A0A7E5WZJ8</accession>
<dbReference type="Gene3D" id="2.10.70.10">
    <property type="entry name" value="Complement Module, domain 1"/>
    <property type="match status" value="1"/>
</dbReference>
<feature type="compositionally biased region" description="Basic and acidic residues" evidence="4">
    <location>
        <begin position="1839"/>
        <end position="1852"/>
    </location>
</feature>
<dbReference type="PANTHER" id="PTHR46698">
    <property type="entry name" value="CROSSVEINLESS 2"/>
    <property type="match status" value="1"/>
</dbReference>
<feature type="compositionally biased region" description="Basic and acidic residues" evidence="4">
    <location>
        <begin position="1622"/>
        <end position="1635"/>
    </location>
</feature>
<feature type="compositionally biased region" description="Basic and acidic residues" evidence="4">
    <location>
        <begin position="1472"/>
        <end position="1484"/>
    </location>
</feature>
<name>A0A7E5WZJ8_TRINI</name>
<evidence type="ECO:0000256" key="3">
    <source>
        <dbReference type="ARBA" id="ARBA00022729"/>
    </source>
</evidence>
<feature type="compositionally biased region" description="Basic and acidic residues" evidence="4">
    <location>
        <begin position="1759"/>
        <end position="1768"/>
    </location>
</feature>
<feature type="compositionally biased region" description="Basic and acidic residues" evidence="4">
    <location>
        <begin position="582"/>
        <end position="592"/>
    </location>
</feature>
<feature type="compositionally biased region" description="Basic and acidic residues" evidence="4">
    <location>
        <begin position="2216"/>
        <end position="2238"/>
    </location>
</feature>
<sequence length="3085" mass="339330">MDRRRAAGALIALAACFACSAAAPTASNQTSLDLYEGAPEGCYYNFQHYGEGDRIMTNEPCLNCTCHNRMLMCYLRVCPFTKAIGQDCTVEKRADQCCPIVTCPDVPVDLLTSTSTTSPAEYGATGLGKLDKYGCSINGKYFPEGSKVPPTPNKPCEHCYCIRNMTTCVMQECTLHVDGCTPIYHKDVCCPVRYSCDHLDDEMPLLDDMSTTVRPTPGFLLTTTTVSPVTQMTQDCVHDDQIFADGALIKTEKACEHCYCMKGDIVCVVQECGAPMENEGKNCTSLPPREGQCCPDTYICEGDELSSELPTETTTESVLEKVTTLLPPRRTGVEGSGYRNEPDEALYTSIPTMEPEVEGSGDDHDTSKPEYDGETIPPTEDGEQFISVTKAPMHEDQEHPATETDKNVEDLTLEPHDSVATTMSSIEKVTDKLDEVTAELKPHEHYTTTSPEKTSTEYVESLNTVPDEVHDVDDTKSHGEPTLLTTSEPTIEVSESTSSTVNEDSRTTVSSEKTEFVTAATSASEFDTSTFTPEKEISDGEKDISRTTVAKEEEQTEKIDNELESSTPQPFISSSTNIPAEEDIKQTTEPDHAQNTVAVAEEDTTDSHIPNVTEVPEPSIEGEKTTVVNVEQESATDKTAIDEVSRPSEFVPTTTITSHDGEISTEEPDKGLNTIPNEVNEESTSSAPHLVDTKTTEPETQDEDMKQTMTLDTATLTPDVMVTKGDQYTVTTEPSFRKEDEISVSTKKTIDFISTTVRPEFVDEGLIPTSTHDEKIGSSSESPSIEEDMTTLIPEYTKDMEETEGSKSTSPDLNLDISEVTESEPVKHSEPSADHEGETLYSTEKPTETTAFVEDVEHHEEPSRIPGEGDCLLNGVTFRNNSVVPSTNNCHTGCRCVSSIIKCDPIICSPPPDYMDNCQSIYDSPDGCCPTYVCDHPRETVPPQSDNQMSGTESPLSSPSIECRGDQCEISEPVKQSTERSEPCTADSCSGETGPKSELPHTSPTCENEADCKSVEIPTQEATSCEGDSCKKVDCTGDNCDPNAIFVPDYTHKTPQDIAAQECTGEEPCRRKETSDTSAKIPSECDGPNCISEKEITTQDVVYTSTKSSIPTEEVTEKVEVLHEGKVTEVPETTKQPQETDTYTTEKQLDAMKPSKDDGEKEPAINEELETKKPADIDDEVTEKIQILDDDKETPIDTKETMTEKPVSYDDDQKETSAMVDDITEKPTVTDDHGEFKPTDVNEVITEKPVNAQETVTDVPAVTDDYEKGSSTEIEEELTEKPSIIDDDSKLKPPVIDEDLTEKPEHVDEDFKGKPTDIDEKVTEKPVLRDENDKVKPTSMDAEVTESPTMTESDEKLKPTVISEEITETPALTDDDGKEKLTAIDEEVTKKPKLPGDDEKETSDIVTDIPVLTEEGDEKVTSVITEELTEKPAVTNEDGKTSPVTDEDVTGKPDTTNEDGKVKPTIIDEDVTDKPNSIDDDVKLRPTVVNEDVTGKPDMADEDGKEKPTIIDEDVTSKPDMGDEDDKVKPTIIDEDVTGKPDEDGKVSPPVIDEDVTGKPYVEDEDGKVKPTIIDEDVTGKPDFIDEDGKVKPLVVDEDVTSKPDIVDDANKIKPTVIDEDATGKPELIDEDGKVKPTIINEDTTGKPDTIDEDTKIIPTAFDENVTNKPDAVDEEEKIKPAKIGEDATAKPDIADEDSKVKPTVDDDEVTGKPDYFDEENKSKPTVIDEYVTDKPDVTDDNSRRKTTDTEEGITEKSSLTDDEHDKVQTTVIDENVTDKPSQFDDGKGKPTDTDGETTQEPTLVDDDKQPPVLQGDVTEKPVLSEDDRKETSANVEDLTEKPAEIDEDAKTRPTAIDEVVSDTPLDIQEKVTAIPAVTNDDEKDSFTEVDVTMKPIQIDEDAKYKPSDADEEITKIPVPMDDNDKETSPVTENVITEKPAVTEIDVKETQTVVDDQVTEKYTPTDDMRTKPTEIDEKMTDKPTLLDEDIIKSTVPAEETTKKPVSDSGDDVGVTDQSINEVTKTPTMVTEEGSRTELPEIERTKSDIEEVTPEISLHSTDSTSELQEVTKTPYHESTTLAGEDVPAFSTESAVIEPSDVSTSMPIEDLPSKSTQTEEAEFVPETPTKSQPDEDEATTMGVYETTPNVAITSGQDIEKETYEVTSPKQDVEEKPSTQATKLHDETASDEITTKSTLGQQEETSTDIPDLESLTTRKQGDELVKIEPQEGPEDDKHKQPESGLMEDEMTTKMYEESDIKPVPESHMTDQAIAVTPESESTSDVTEHPFQVSGQPDIQDDKKTTSETSESDKPKDEEQDKTITETPMSSQDVSTEHQIPLETQKISEEGTTVKYYIPEIGATELPDQAIRDDLEHSTQSSELNKDEQDNLTNATEEPVLDITESQKDDEKTGVSEETHQTHKGTTPIEEYSQEHEATTEEVHSKAPDTYDTPEIAESSTKSEGSNDSEVMPTEIPKTTEKIEDQTEPSLLYTESHDHEMKQPTVTEIQEQSTKLPISSEDSKTEQPEVQVTSETPQSLVTEHSETTISEKESQDQEVVTVQIQETTKIPELPDVVTVPEEQQTKVPIYMTEPAEEHDVKETATEDISKVTLVPEEPVTEKQETLTTLRESSPHSHEEPTEKPQVDTKPHEATESQTETSETTPDLIILEEHTHKTAAEVTTELPSENEVTEETSDVSPYEDHTPKVTEHNPSESPIDNERSTVYPGTEHQQPEMTTEKALEIATKDTEVDRKPSEETPVEEGVTEKEVEVTVQDTAEDSKYTTAHKEYTTSAPTQVSEETTPEAITEPAIVSVSETGISESSTKEPLSSEKPTQETSVAEDEIIFSTTKATTLRQEEEISDDKVAKPEDRPALTSEVPPTSTAAEVQKPSITDTQPTEKIPEPEEEFPSTGPNGYGEPDYIEEDQAFGPGTCRYGGKVYVSAQQIPRDDPCDFCFCFRSDIICLQQSCPPPIHGCHEEPIQGFCCPRYECPVSMATTVNVTTTTTTTTTTLPPHFPTHSYKGAAQRRGCQIKGHTYKVGEVVRSSSGPCLHCTCGGDGQMKCDPKACTPEPMLRQMIAAAVSAKRRR</sequence>
<feature type="compositionally biased region" description="Basic and acidic residues" evidence="4">
    <location>
        <begin position="1903"/>
        <end position="1915"/>
    </location>
</feature>
<keyword evidence="3 5" id="KW-0732">Signal</keyword>
<evidence type="ECO:0000256" key="2">
    <source>
        <dbReference type="ARBA" id="ARBA00022525"/>
    </source>
</evidence>
<dbReference type="Proteomes" id="UP000322000">
    <property type="component" value="Unplaced"/>
</dbReference>
<feature type="compositionally biased region" description="Polar residues" evidence="4">
    <location>
        <begin position="1131"/>
        <end position="1146"/>
    </location>
</feature>
<feature type="compositionally biased region" description="Basic and acidic residues" evidence="4">
    <location>
        <begin position="2032"/>
        <end position="2048"/>
    </location>
</feature>
<feature type="region of interest" description="Disordered" evidence="4">
    <location>
        <begin position="1617"/>
        <end position="1863"/>
    </location>
</feature>
<feature type="compositionally biased region" description="Basic and acidic residues" evidence="4">
    <location>
        <begin position="2628"/>
        <end position="2650"/>
    </location>
</feature>
<feature type="compositionally biased region" description="Basic and acidic residues" evidence="4">
    <location>
        <begin position="2247"/>
        <end position="2265"/>
    </location>
</feature>
<feature type="compositionally biased region" description="Polar residues" evidence="4">
    <location>
        <begin position="519"/>
        <end position="532"/>
    </location>
</feature>
<evidence type="ECO:0000313" key="7">
    <source>
        <dbReference type="Proteomes" id="UP000322000"/>
    </source>
</evidence>
<feature type="compositionally biased region" description="Polar residues" evidence="4">
    <location>
        <begin position="2057"/>
        <end position="2080"/>
    </location>
</feature>
<feature type="compositionally biased region" description="Basic and acidic residues" evidence="4">
    <location>
        <begin position="2401"/>
        <end position="2417"/>
    </location>
</feature>
<dbReference type="InterPro" id="IPR001007">
    <property type="entry name" value="VWF_dom"/>
</dbReference>
<feature type="compositionally biased region" description="Polar residues" evidence="4">
    <location>
        <begin position="2524"/>
        <end position="2538"/>
    </location>
</feature>
<feature type="compositionally biased region" description="Polar residues" evidence="4">
    <location>
        <begin position="2015"/>
        <end position="2028"/>
    </location>
</feature>
<feature type="compositionally biased region" description="Basic and acidic residues" evidence="4">
    <location>
        <begin position="1537"/>
        <end position="1546"/>
    </location>
</feature>
<dbReference type="InterPro" id="IPR052424">
    <property type="entry name" value="Kielin_Chordin-BMP_Reg"/>
</dbReference>
<dbReference type="GeneID" id="113506975"/>
<feature type="region of interest" description="Disordered" evidence="4">
    <location>
        <begin position="940"/>
        <end position="1008"/>
    </location>
</feature>
<feature type="chain" id="PRO_5028847488" evidence="5">
    <location>
        <begin position="23"/>
        <end position="3085"/>
    </location>
</feature>
<keyword evidence="2" id="KW-0964">Secreted</keyword>
<feature type="compositionally biased region" description="Polar residues" evidence="4">
    <location>
        <begin position="2144"/>
        <end position="2154"/>
    </location>
</feature>
<feature type="compositionally biased region" description="Basic and acidic residues" evidence="4">
    <location>
        <begin position="2168"/>
        <end position="2185"/>
    </location>
</feature>
<feature type="compositionally biased region" description="Basic and acidic residues" evidence="4">
    <location>
        <begin position="1963"/>
        <end position="1991"/>
    </location>
</feature>
<evidence type="ECO:0000256" key="1">
    <source>
        <dbReference type="ARBA" id="ARBA00004613"/>
    </source>
</evidence>
<feature type="compositionally biased region" description="Basic and acidic residues" evidence="4">
    <location>
        <begin position="1493"/>
        <end position="1529"/>
    </location>
</feature>
<feature type="compositionally biased region" description="Basic and acidic residues" evidence="4">
    <location>
        <begin position="635"/>
        <end position="646"/>
    </location>
</feature>
<feature type="compositionally biased region" description="Low complexity" evidence="4">
    <location>
        <begin position="2651"/>
        <end position="2660"/>
    </location>
</feature>
<feature type="compositionally biased region" description="Polar residues" evidence="4">
    <location>
        <begin position="2875"/>
        <end position="2895"/>
    </location>
</feature>
<feature type="compositionally biased region" description="Basic and acidic residues" evidence="4">
    <location>
        <begin position="361"/>
        <end position="371"/>
    </location>
</feature>
<feature type="compositionally biased region" description="Basic and acidic residues" evidence="4">
    <location>
        <begin position="2539"/>
        <end position="2551"/>
    </location>
</feature>
<feature type="region of interest" description="Disordered" evidence="4">
    <location>
        <begin position="1123"/>
        <end position="1587"/>
    </location>
</feature>
<feature type="domain" description="VWFC" evidence="6">
    <location>
        <begin position="234"/>
        <end position="301"/>
    </location>
</feature>
<feature type="region of interest" description="Disordered" evidence="4">
    <location>
        <begin position="2569"/>
        <end position="2915"/>
    </location>
</feature>
<comment type="subcellular location">
    <subcellularLocation>
        <location evidence="1">Secreted</location>
    </subcellularLocation>
</comment>
<protein>
    <submittedName>
        <fullName evidence="8">Microtubule-associated protein futsch</fullName>
    </submittedName>
</protein>
<feature type="compositionally biased region" description="Basic and acidic residues" evidence="4">
    <location>
        <begin position="2429"/>
        <end position="2445"/>
    </location>
</feature>
<feature type="compositionally biased region" description="Basic and acidic residues" evidence="4">
    <location>
        <begin position="1818"/>
        <end position="1832"/>
    </location>
</feature>
<evidence type="ECO:0000313" key="8">
    <source>
        <dbReference type="RefSeq" id="XP_026745626.1"/>
    </source>
</evidence>
<feature type="region of interest" description="Disordered" evidence="4">
    <location>
        <begin position="800"/>
        <end position="846"/>
    </location>
</feature>
<feature type="compositionally biased region" description="Basic and acidic residues" evidence="4">
    <location>
        <begin position="1375"/>
        <end position="1397"/>
    </location>
</feature>
<feature type="compositionally biased region" description="Basic and acidic residues" evidence="4">
    <location>
        <begin position="2852"/>
        <end position="2869"/>
    </location>
</feature>
<feature type="compositionally biased region" description="Basic and acidic residues" evidence="4">
    <location>
        <begin position="2591"/>
        <end position="2605"/>
    </location>
</feature>
<feature type="region of interest" description="Disordered" evidence="4">
    <location>
        <begin position="1903"/>
        <end position="2343"/>
    </location>
</feature>